<feature type="transmembrane region" description="Helical" evidence="1">
    <location>
        <begin position="270"/>
        <end position="289"/>
    </location>
</feature>
<evidence type="ECO:0000313" key="4">
    <source>
        <dbReference type="Proteomes" id="UP000636505"/>
    </source>
</evidence>
<protein>
    <submittedName>
        <fullName evidence="3">Nuclear transport factor 2 family protein</fullName>
    </submittedName>
</protein>
<dbReference type="Pfam" id="PF12680">
    <property type="entry name" value="SnoaL_2"/>
    <property type="match status" value="1"/>
</dbReference>
<feature type="transmembrane region" description="Helical" evidence="1">
    <location>
        <begin position="309"/>
        <end position="330"/>
    </location>
</feature>
<dbReference type="PANTHER" id="PTHR36367">
    <property type="entry name" value="TRANSMEMBRANE PROTEIN"/>
    <property type="match status" value="1"/>
</dbReference>
<dbReference type="SUPFAM" id="SSF54427">
    <property type="entry name" value="NTF2-like"/>
    <property type="match status" value="1"/>
</dbReference>
<dbReference type="RefSeq" id="WP_193912031.1">
    <property type="nucleotide sequence ID" value="NZ_JADEXG010000096.1"/>
</dbReference>
<feature type="transmembrane region" description="Helical" evidence="1">
    <location>
        <begin position="169"/>
        <end position="189"/>
    </location>
</feature>
<dbReference type="InterPro" id="IPR037401">
    <property type="entry name" value="SnoaL-like"/>
</dbReference>
<keyword evidence="1" id="KW-0472">Membrane</keyword>
<evidence type="ECO:0000256" key="1">
    <source>
        <dbReference type="SAM" id="Phobius"/>
    </source>
</evidence>
<feature type="transmembrane region" description="Helical" evidence="1">
    <location>
        <begin position="351"/>
        <end position="374"/>
    </location>
</feature>
<keyword evidence="1" id="KW-1133">Transmembrane helix</keyword>
<gene>
    <name evidence="3" type="ORF">IQ241_23730</name>
</gene>
<dbReference type="Gene3D" id="3.10.450.50">
    <property type="match status" value="1"/>
</dbReference>
<name>A0A8J7ABZ8_9CYAN</name>
<feature type="transmembrane region" description="Helical" evidence="1">
    <location>
        <begin position="241"/>
        <end position="258"/>
    </location>
</feature>
<organism evidence="3 4">
    <name type="scientific">Vasconcelosia minhoensis LEGE 07310</name>
    <dbReference type="NCBI Taxonomy" id="915328"/>
    <lineage>
        <taxon>Bacteria</taxon>
        <taxon>Bacillati</taxon>
        <taxon>Cyanobacteriota</taxon>
        <taxon>Cyanophyceae</taxon>
        <taxon>Nodosilineales</taxon>
        <taxon>Cymatolegaceae</taxon>
        <taxon>Vasconcelosia</taxon>
        <taxon>Vasconcelosia minhoensis</taxon>
    </lineage>
</organism>
<accession>A0A8J7ABZ8</accession>
<dbReference type="Proteomes" id="UP000636505">
    <property type="component" value="Unassembled WGS sequence"/>
</dbReference>
<dbReference type="InterPro" id="IPR032710">
    <property type="entry name" value="NTF2-like_dom_sf"/>
</dbReference>
<proteinExistence type="predicted"/>
<reference evidence="3" key="1">
    <citation type="submission" date="2020-10" db="EMBL/GenBank/DDBJ databases">
        <authorList>
            <person name="Castelo-Branco R."/>
            <person name="Eusebio N."/>
            <person name="Adriana R."/>
            <person name="Vieira A."/>
            <person name="Brugerolle De Fraissinette N."/>
            <person name="Rezende De Castro R."/>
            <person name="Schneider M.P."/>
            <person name="Vasconcelos V."/>
            <person name="Leao P.N."/>
        </authorList>
    </citation>
    <scope>NUCLEOTIDE SEQUENCE</scope>
    <source>
        <strain evidence="3">LEGE 07310</strain>
    </source>
</reference>
<feature type="domain" description="SnoaL-like" evidence="2">
    <location>
        <begin position="19"/>
        <end position="116"/>
    </location>
</feature>
<keyword evidence="1" id="KW-0812">Transmembrane</keyword>
<dbReference type="AlphaFoldDB" id="A0A8J7ABZ8"/>
<sequence length="397" mass="44274">MSFKPANCDNSSASQVVCALYEAINRRDVEAAIALIDEQCLYQDLNFPKPHQGKAAVRELFEASCKSVPADFQFVIDQVAGEGLSAGMLWHVQIDGIPFPNGRGSSFYRLSPETGLIIFARDVVEPPLKPGKAAFVLIRAVSPLVRRFLASSDDSDPRPEQERSESRSWLSISFWLLTAIYVYVLLLSPPGQLLPGAPIWAIRPETLREILNESLNFFFVLPILDWLGLASAPEVHPTSQAFFNFAEAWIFMFLPLLLCDRRGRRLPKVAIWGAAMFLTNVFLMPYMALRQNAPTPLPEPPQKGPLARTFGWTGIAVGAIAILWFLTAQPEAGELSQRLQYFIEQVQTDRVTIAFCVDLVLFGLFQAVLMGAVIPSGRQLRGLRLIPFWGLAIWLIL</sequence>
<dbReference type="EMBL" id="JADEXG010000096">
    <property type="protein sequence ID" value="MBE9080260.1"/>
    <property type="molecule type" value="Genomic_DNA"/>
</dbReference>
<evidence type="ECO:0000313" key="3">
    <source>
        <dbReference type="EMBL" id="MBE9080260.1"/>
    </source>
</evidence>
<comment type="caution">
    <text evidence="3">The sequence shown here is derived from an EMBL/GenBank/DDBJ whole genome shotgun (WGS) entry which is preliminary data.</text>
</comment>
<keyword evidence="4" id="KW-1185">Reference proteome</keyword>
<evidence type="ECO:0000259" key="2">
    <source>
        <dbReference type="Pfam" id="PF12680"/>
    </source>
</evidence>
<dbReference type="PANTHER" id="PTHR36367:SF2">
    <property type="entry name" value="TRANSMEMBRANE PROTEIN"/>
    <property type="match status" value="1"/>
</dbReference>